<evidence type="ECO:0000313" key="2">
    <source>
        <dbReference type="EMBL" id="QGF23791.1"/>
    </source>
</evidence>
<keyword evidence="3" id="KW-1185">Reference proteome</keyword>
<evidence type="ECO:0000256" key="1">
    <source>
        <dbReference type="SAM" id="MobiDB-lite"/>
    </source>
</evidence>
<gene>
    <name evidence="2" type="ORF">Rai3103_09010</name>
</gene>
<evidence type="ECO:0000313" key="3">
    <source>
        <dbReference type="Proteomes" id="UP000386847"/>
    </source>
</evidence>
<name>A0A5Q2FBL0_9ACTN</name>
<feature type="compositionally biased region" description="Basic and acidic residues" evidence="1">
    <location>
        <begin position="16"/>
        <end position="29"/>
    </location>
</feature>
<dbReference type="RefSeq" id="WP_153572321.1">
    <property type="nucleotide sequence ID" value="NZ_CP045725.1"/>
</dbReference>
<dbReference type="EMBL" id="CP045725">
    <property type="protein sequence ID" value="QGF23791.1"/>
    <property type="molecule type" value="Genomic_DNA"/>
</dbReference>
<accession>A0A5Q2FBL0</accession>
<dbReference type="AlphaFoldDB" id="A0A5Q2FBL0"/>
<protein>
    <recommendedName>
        <fullName evidence="4">DUF5302 domain-containing protein</fullName>
    </recommendedName>
</protein>
<sequence length="64" mass="6685">MTTPEAPKGDSSAPLDPKEQMRQALEAKRAGAHAGTPHDPQPNSLGGPHGKAGGKRQFRRKSGS</sequence>
<feature type="compositionally biased region" description="Basic residues" evidence="1">
    <location>
        <begin position="52"/>
        <end position="64"/>
    </location>
</feature>
<dbReference type="KEGG" id="rain:Rai3103_09010"/>
<reference evidence="2 3" key="1">
    <citation type="submission" date="2019-10" db="EMBL/GenBank/DDBJ databases">
        <title>Genomic analysis of Raineyella sp. CBA3103.</title>
        <authorList>
            <person name="Roh S.W."/>
        </authorList>
    </citation>
    <scope>NUCLEOTIDE SEQUENCE [LARGE SCALE GENOMIC DNA]</scope>
    <source>
        <strain evidence="2 3">CBA3103</strain>
    </source>
</reference>
<proteinExistence type="predicted"/>
<feature type="region of interest" description="Disordered" evidence="1">
    <location>
        <begin position="1"/>
        <end position="64"/>
    </location>
</feature>
<dbReference type="InterPro" id="IPR035172">
    <property type="entry name" value="DUF5302"/>
</dbReference>
<evidence type="ECO:0008006" key="4">
    <source>
        <dbReference type="Google" id="ProtNLM"/>
    </source>
</evidence>
<organism evidence="2 3">
    <name type="scientific">Raineyella fluvialis</name>
    <dbReference type="NCBI Taxonomy" id="2662261"/>
    <lineage>
        <taxon>Bacteria</taxon>
        <taxon>Bacillati</taxon>
        <taxon>Actinomycetota</taxon>
        <taxon>Actinomycetes</taxon>
        <taxon>Propionibacteriales</taxon>
        <taxon>Propionibacteriaceae</taxon>
        <taxon>Raineyella</taxon>
    </lineage>
</organism>
<dbReference type="Pfam" id="PF17227">
    <property type="entry name" value="DUF5302"/>
    <property type="match status" value="1"/>
</dbReference>
<dbReference type="Proteomes" id="UP000386847">
    <property type="component" value="Chromosome"/>
</dbReference>